<dbReference type="FunFam" id="3.40.50.720:FF:000084">
    <property type="entry name" value="Short-chain dehydrogenase reductase"/>
    <property type="match status" value="1"/>
</dbReference>
<feature type="compositionally biased region" description="Polar residues" evidence="5">
    <location>
        <begin position="243"/>
        <end position="259"/>
    </location>
</feature>
<dbReference type="InterPro" id="IPR052178">
    <property type="entry name" value="Sec_Metab_Biosynth_SDR"/>
</dbReference>
<comment type="caution">
    <text evidence="7">The sequence shown here is derived from an EMBL/GenBank/DDBJ whole genome shotgun (WGS) entry which is preliminary data.</text>
</comment>
<dbReference type="Proteomes" id="UP001175228">
    <property type="component" value="Unassembled WGS sequence"/>
</dbReference>
<feature type="transmembrane region" description="Helical" evidence="6">
    <location>
        <begin position="20"/>
        <end position="46"/>
    </location>
</feature>
<keyword evidence="3" id="KW-0560">Oxidoreductase</keyword>
<accession>A0AA39Q5X2</accession>
<evidence type="ECO:0000256" key="3">
    <source>
        <dbReference type="ARBA" id="ARBA00023002"/>
    </source>
</evidence>
<dbReference type="AlphaFoldDB" id="A0AA39Q5X2"/>
<name>A0AA39Q5X2_9AGAR</name>
<dbReference type="InterPro" id="IPR002347">
    <property type="entry name" value="SDR_fam"/>
</dbReference>
<evidence type="ECO:0000313" key="7">
    <source>
        <dbReference type="EMBL" id="KAK0495488.1"/>
    </source>
</evidence>
<evidence type="ECO:0000256" key="5">
    <source>
        <dbReference type="SAM" id="MobiDB-lite"/>
    </source>
</evidence>
<dbReference type="InterPro" id="IPR036291">
    <property type="entry name" value="NAD(P)-bd_dom_sf"/>
</dbReference>
<dbReference type="PANTHER" id="PTHR43618:SF4">
    <property type="entry name" value="SHORT CHAIN DEHYDROGENASE_REDUCTASE FAMILY (AFU_ORTHOLOGUE AFUA_7G04540)"/>
    <property type="match status" value="1"/>
</dbReference>
<sequence length="309" mass="33308">MGKSHISLMSMLKFSQNQRFTLDALFNVAGWVCVVTGGGTGIGLMIAQAFANNGARVYITGRRQDVLQQAVDSWGSSLSHKKGKLVGISCDTTDKTSIQDLINSISKEEDHVDILVNNAGITSQTAEVEKGDISAKELGTELWHLTDNDWLDVYRTNVMGHFFTATAFLPLLSAASNIRPDHTGNVINISSMSGITATSQHHIQYNVSKSASIQLTRLLAQEFKRPGVNVRVNSIAPGIFPSEMTTSGSNEQNKSTIPTGTDYGEKKGIPAGRPGKEEDMAQATLMLATNQYAYGQVVTIDGGYLLVHG</sequence>
<dbReference type="GO" id="GO:0016491">
    <property type="term" value="F:oxidoreductase activity"/>
    <property type="evidence" value="ECO:0007669"/>
    <property type="project" value="UniProtKB-KW"/>
</dbReference>
<evidence type="ECO:0000256" key="4">
    <source>
        <dbReference type="RuleBase" id="RU000363"/>
    </source>
</evidence>
<evidence type="ECO:0000256" key="2">
    <source>
        <dbReference type="ARBA" id="ARBA00022857"/>
    </source>
</evidence>
<dbReference type="SUPFAM" id="SSF51735">
    <property type="entry name" value="NAD(P)-binding Rossmann-fold domains"/>
    <property type="match status" value="1"/>
</dbReference>
<keyword evidence="8" id="KW-1185">Reference proteome</keyword>
<dbReference type="PRINTS" id="PR00081">
    <property type="entry name" value="GDHRDH"/>
</dbReference>
<comment type="similarity">
    <text evidence="1 4">Belongs to the short-chain dehydrogenases/reductases (SDR) family.</text>
</comment>
<keyword evidence="6" id="KW-0472">Membrane</keyword>
<evidence type="ECO:0000256" key="1">
    <source>
        <dbReference type="ARBA" id="ARBA00006484"/>
    </source>
</evidence>
<proteinExistence type="inferred from homology"/>
<evidence type="ECO:0008006" key="9">
    <source>
        <dbReference type="Google" id="ProtNLM"/>
    </source>
</evidence>
<keyword evidence="6" id="KW-0812">Transmembrane</keyword>
<evidence type="ECO:0000256" key="6">
    <source>
        <dbReference type="SAM" id="Phobius"/>
    </source>
</evidence>
<feature type="region of interest" description="Disordered" evidence="5">
    <location>
        <begin position="241"/>
        <end position="274"/>
    </location>
</feature>
<dbReference type="PRINTS" id="PR00080">
    <property type="entry name" value="SDRFAMILY"/>
</dbReference>
<reference evidence="7" key="1">
    <citation type="submission" date="2023-06" db="EMBL/GenBank/DDBJ databases">
        <authorList>
            <consortium name="Lawrence Berkeley National Laboratory"/>
            <person name="Ahrendt S."/>
            <person name="Sahu N."/>
            <person name="Indic B."/>
            <person name="Wong-Bajracharya J."/>
            <person name="Merenyi Z."/>
            <person name="Ke H.-M."/>
            <person name="Monk M."/>
            <person name="Kocsube S."/>
            <person name="Drula E."/>
            <person name="Lipzen A."/>
            <person name="Balint B."/>
            <person name="Henrissat B."/>
            <person name="Andreopoulos B."/>
            <person name="Martin F.M."/>
            <person name="Harder C.B."/>
            <person name="Rigling D."/>
            <person name="Ford K.L."/>
            <person name="Foster G.D."/>
            <person name="Pangilinan J."/>
            <person name="Papanicolaou A."/>
            <person name="Barry K."/>
            <person name="LaButti K."/>
            <person name="Viragh M."/>
            <person name="Koriabine M."/>
            <person name="Yan M."/>
            <person name="Riley R."/>
            <person name="Champramary S."/>
            <person name="Plett K.L."/>
            <person name="Tsai I.J."/>
            <person name="Slot J."/>
            <person name="Sipos G."/>
            <person name="Plett J."/>
            <person name="Nagy L.G."/>
            <person name="Grigoriev I.V."/>
        </authorList>
    </citation>
    <scope>NUCLEOTIDE SEQUENCE</scope>
    <source>
        <strain evidence="7">HWK02</strain>
    </source>
</reference>
<dbReference type="EMBL" id="JAUEPU010000017">
    <property type="protein sequence ID" value="KAK0495488.1"/>
    <property type="molecule type" value="Genomic_DNA"/>
</dbReference>
<keyword evidence="6" id="KW-1133">Transmembrane helix</keyword>
<dbReference type="PANTHER" id="PTHR43618">
    <property type="entry name" value="7-ALPHA-HYDROXYSTEROID DEHYDROGENASE"/>
    <property type="match status" value="1"/>
</dbReference>
<gene>
    <name evidence="7" type="ORF">EDD18DRAFT_1169511</name>
</gene>
<evidence type="ECO:0000313" key="8">
    <source>
        <dbReference type="Proteomes" id="UP001175228"/>
    </source>
</evidence>
<keyword evidence="2" id="KW-0521">NADP</keyword>
<feature type="compositionally biased region" description="Basic and acidic residues" evidence="5">
    <location>
        <begin position="263"/>
        <end position="274"/>
    </location>
</feature>
<dbReference type="Gene3D" id="3.40.50.720">
    <property type="entry name" value="NAD(P)-binding Rossmann-like Domain"/>
    <property type="match status" value="1"/>
</dbReference>
<dbReference type="Pfam" id="PF00106">
    <property type="entry name" value="adh_short"/>
    <property type="match status" value="1"/>
</dbReference>
<organism evidence="7 8">
    <name type="scientific">Armillaria luteobubalina</name>
    <dbReference type="NCBI Taxonomy" id="153913"/>
    <lineage>
        <taxon>Eukaryota</taxon>
        <taxon>Fungi</taxon>
        <taxon>Dikarya</taxon>
        <taxon>Basidiomycota</taxon>
        <taxon>Agaricomycotina</taxon>
        <taxon>Agaricomycetes</taxon>
        <taxon>Agaricomycetidae</taxon>
        <taxon>Agaricales</taxon>
        <taxon>Marasmiineae</taxon>
        <taxon>Physalacriaceae</taxon>
        <taxon>Armillaria</taxon>
    </lineage>
</organism>
<protein>
    <recommendedName>
        <fullName evidence="9">NAD(P)-binding protein</fullName>
    </recommendedName>
</protein>